<gene>
    <name evidence="2" type="ORF">ACFFH7_30640</name>
</gene>
<keyword evidence="3" id="KW-1185">Reference proteome</keyword>
<evidence type="ECO:0000313" key="3">
    <source>
        <dbReference type="Proteomes" id="UP001589810"/>
    </source>
</evidence>
<name>A0ABV6N0I8_9PSEU</name>
<dbReference type="RefSeq" id="WP_273943555.1">
    <property type="nucleotide sequence ID" value="NZ_CP097263.1"/>
</dbReference>
<feature type="transmembrane region" description="Helical" evidence="1">
    <location>
        <begin position="12"/>
        <end position="37"/>
    </location>
</feature>
<evidence type="ECO:0008006" key="4">
    <source>
        <dbReference type="Google" id="ProtNLM"/>
    </source>
</evidence>
<evidence type="ECO:0000313" key="2">
    <source>
        <dbReference type="EMBL" id="MFC0545909.1"/>
    </source>
</evidence>
<protein>
    <recommendedName>
        <fullName evidence="4">Intracellular septation protein A</fullName>
    </recommendedName>
</protein>
<feature type="transmembrane region" description="Helical" evidence="1">
    <location>
        <begin position="118"/>
        <end position="141"/>
    </location>
</feature>
<dbReference type="Proteomes" id="UP001589810">
    <property type="component" value="Unassembled WGS sequence"/>
</dbReference>
<sequence>MSYLRGFVPWIAFAVLSGLGWQWGALAGLVLAVALFADGRRKGTPLDTQVLEISTMAYFGVLTVYALLVPTSPVQHFVGAISMAWLALTAWGGLAVKQPFTLGIAKQQTPKEFWGHPLFRRINVVITTAWATAFTLTAIVLTGLDLVNAGTVAAILVQVAGFAIPAIFTVRYPEHARARQDS</sequence>
<evidence type="ECO:0000256" key="1">
    <source>
        <dbReference type="SAM" id="Phobius"/>
    </source>
</evidence>
<proteinExistence type="predicted"/>
<keyword evidence="1" id="KW-0472">Membrane</keyword>
<feature type="transmembrane region" description="Helical" evidence="1">
    <location>
        <begin position="49"/>
        <end position="68"/>
    </location>
</feature>
<accession>A0ABV6N0I8</accession>
<feature type="transmembrane region" description="Helical" evidence="1">
    <location>
        <begin position="74"/>
        <end position="97"/>
    </location>
</feature>
<feature type="transmembrane region" description="Helical" evidence="1">
    <location>
        <begin position="147"/>
        <end position="170"/>
    </location>
</feature>
<comment type="caution">
    <text evidence="2">The sequence shown here is derived from an EMBL/GenBank/DDBJ whole genome shotgun (WGS) entry which is preliminary data.</text>
</comment>
<dbReference type="EMBL" id="JBHLUD010000011">
    <property type="protein sequence ID" value="MFC0545909.1"/>
    <property type="molecule type" value="Genomic_DNA"/>
</dbReference>
<organism evidence="2 3">
    <name type="scientific">Kutzneria chonburiensis</name>
    <dbReference type="NCBI Taxonomy" id="1483604"/>
    <lineage>
        <taxon>Bacteria</taxon>
        <taxon>Bacillati</taxon>
        <taxon>Actinomycetota</taxon>
        <taxon>Actinomycetes</taxon>
        <taxon>Pseudonocardiales</taxon>
        <taxon>Pseudonocardiaceae</taxon>
        <taxon>Kutzneria</taxon>
    </lineage>
</organism>
<reference evidence="2 3" key="1">
    <citation type="submission" date="2024-09" db="EMBL/GenBank/DDBJ databases">
        <authorList>
            <person name="Sun Q."/>
            <person name="Mori K."/>
        </authorList>
    </citation>
    <scope>NUCLEOTIDE SEQUENCE [LARGE SCALE GENOMIC DNA]</scope>
    <source>
        <strain evidence="2 3">TBRC 1432</strain>
    </source>
</reference>
<keyword evidence="1" id="KW-0812">Transmembrane</keyword>
<keyword evidence="1" id="KW-1133">Transmembrane helix</keyword>